<name>A0A4C1VB40_EUMVA</name>
<evidence type="ECO:0000313" key="1">
    <source>
        <dbReference type="EMBL" id="GBP35497.1"/>
    </source>
</evidence>
<protein>
    <submittedName>
        <fullName evidence="1">Uncharacterized protein</fullName>
    </submittedName>
</protein>
<accession>A0A4C1VB40</accession>
<comment type="caution">
    <text evidence="1">The sequence shown here is derived from an EMBL/GenBank/DDBJ whole genome shotgun (WGS) entry which is preliminary data.</text>
</comment>
<reference evidence="1 2" key="1">
    <citation type="journal article" date="2019" name="Commun. Biol.">
        <title>The bagworm genome reveals a unique fibroin gene that provides high tensile strength.</title>
        <authorList>
            <person name="Kono N."/>
            <person name="Nakamura H."/>
            <person name="Ohtoshi R."/>
            <person name="Tomita M."/>
            <person name="Numata K."/>
            <person name="Arakawa K."/>
        </authorList>
    </citation>
    <scope>NUCLEOTIDE SEQUENCE [LARGE SCALE GENOMIC DNA]</scope>
</reference>
<dbReference type="Proteomes" id="UP000299102">
    <property type="component" value="Unassembled WGS sequence"/>
</dbReference>
<evidence type="ECO:0000313" key="2">
    <source>
        <dbReference type="Proteomes" id="UP000299102"/>
    </source>
</evidence>
<gene>
    <name evidence="1" type="ORF">EVAR_20007_1</name>
</gene>
<keyword evidence="2" id="KW-1185">Reference proteome</keyword>
<dbReference type="EMBL" id="BGZK01000304">
    <property type="protein sequence ID" value="GBP35497.1"/>
    <property type="molecule type" value="Genomic_DNA"/>
</dbReference>
<organism evidence="1 2">
    <name type="scientific">Eumeta variegata</name>
    <name type="common">Bagworm moth</name>
    <name type="synonym">Eumeta japonica</name>
    <dbReference type="NCBI Taxonomy" id="151549"/>
    <lineage>
        <taxon>Eukaryota</taxon>
        <taxon>Metazoa</taxon>
        <taxon>Ecdysozoa</taxon>
        <taxon>Arthropoda</taxon>
        <taxon>Hexapoda</taxon>
        <taxon>Insecta</taxon>
        <taxon>Pterygota</taxon>
        <taxon>Neoptera</taxon>
        <taxon>Endopterygota</taxon>
        <taxon>Lepidoptera</taxon>
        <taxon>Glossata</taxon>
        <taxon>Ditrysia</taxon>
        <taxon>Tineoidea</taxon>
        <taxon>Psychidae</taxon>
        <taxon>Oiketicinae</taxon>
        <taxon>Eumeta</taxon>
    </lineage>
</organism>
<sequence>MRMQVIALKEQRVCVTVKFTSYFTTALPYKASEYDTDYKLPVCHQLSEVESGSRPHLLPYLYSVVSVFHRNLQEAEIRRVLCLTSEQLHSRNLRRAGNRWAGASARRVALAVAVGRKPGSLAG</sequence>
<dbReference type="AlphaFoldDB" id="A0A4C1VB40"/>
<proteinExistence type="predicted"/>